<dbReference type="GO" id="GO:0008146">
    <property type="term" value="F:sulfotransferase activity"/>
    <property type="evidence" value="ECO:0007669"/>
    <property type="project" value="InterPro"/>
</dbReference>
<protein>
    <recommendedName>
        <fullName evidence="3">Sulfotransferase domain-containing protein</fullName>
    </recommendedName>
</protein>
<evidence type="ECO:0000256" key="2">
    <source>
        <dbReference type="ARBA" id="ARBA00022679"/>
    </source>
</evidence>
<dbReference type="OrthoDB" id="205623at2759"/>
<evidence type="ECO:0000256" key="1">
    <source>
        <dbReference type="ARBA" id="ARBA00005771"/>
    </source>
</evidence>
<dbReference type="AlphaFoldDB" id="A0A7R9MB88"/>
<reference evidence="4" key="1">
    <citation type="submission" date="2020-11" db="EMBL/GenBank/DDBJ databases">
        <authorList>
            <person name="Tran Van P."/>
        </authorList>
    </citation>
    <scope>NUCLEOTIDE SEQUENCE</scope>
</reference>
<gene>
    <name evidence="4" type="ORF">ONB1V03_LOCUS13470</name>
</gene>
<keyword evidence="2" id="KW-0808">Transferase</keyword>
<dbReference type="InterPro" id="IPR000863">
    <property type="entry name" value="Sulfotransferase_dom"/>
</dbReference>
<feature type="domain" description="Sulfotransferase" evidence="3">
    <location>
        <begin position="1"/>
        <end position="194"/>
    </location>
</feature>
<comment type="similarity">
    <text evidence="1">Belongs to the sulfotransferase 1 family.</text>
</comment>
<dbReference type="Proteomes" id="UP000728032">
    <property type="component" value="Unassembled WGS sequence"/>
</dbReference>
<proteinExistence type="inferred from homology"/>
<dbReference type="EMBL" id="CAJPVJ010011864">
    <property type="protein sequence ID" value="CAG2174021.1"/>
    <property type="molecule type" value="Genomic_DNA"/>
</dbReference>
<evidence type="ECO:0000259" key="3">
    <source>
        <dbReference type="Pfam" id="PF00685"/>
    </source>
</evidence>
<accession>A0A7R9MB88</accession>
<name>A0A7R9MB88_9ACAR</name>
<dbReference type="InterPro" id="IPR027417">
    <property type="entry name" value="P-loop_NTPase"/>
</dbReference>
<evidence type="ECO:0000313" key="5">
    <source>
        <dbReference type="Proteomes" id="UP000728032"/>
    </source>
</evidence>
<evidence type="ECO:0000313" key="4">
    <source>
        <dbReference type="EMBL" id="CAD7656834.1"/>
    </source>
</evidence>
<dbReference type="Gene3D" id="3.40.50.300">
    <property type="entry name" value="P-loop containing nucleotide triphosphate hydrolases"/>
    <property type="match status" value="1"/>
</dbReference>
<sequence length="209" mass="24352">MSTHISGKLLASESAAKYLMILRNPKDVCVSLYNYFPDLRAMGDFHQFFPRWLAGTDMYYGHYFATVRHFWEQRHHNHHNNCTVLVYEHMAADPEPNIRQIAQFLGPEYVDRPCQLYPVHGTGALSPTTTTVLTLLEQIVRTTSFEVMKPVVNSTQTRHRMANHLRKGSVGNWRSVLTRDKSDLIDQRVRDEWMGTGLGSLWEREMKWQ</sequence>
<dbReference type="SUPFAM" id="SSF52540">
    <property type="entry name" value="P-loop containing nucleoside triphosphate hydrolases"/>
    <property type="match status" value="1"/>
</dbReference>
<keyword evidence="5" id="KW-1185">Reference proteome</keyword>
<dbReference type="PANTHER" id="PTHR11783">
    <property type="entry name" value="SULFOTRANSFERASE SULT"/>
    <property type="match status" value="1"/>
</dbReference>
<organism evidence="4">
    <name type="scientific">Oppiella nova</name>
    <dbReference type="NCBI Taxonomy" id="334625"/>
    <lineage>
        <taxon>Eukaryota</taxon>
        <taxon>Metazoa</taxon>
        <taxon>Ecdysozoa</taxon>
        <taxon>Arthropoda</taxon>
        <taxon>Chelicerata</taxon>
        <taxon>Arachnida</taxon>
        <taxon>Acari</taxon>
        <taxon>Acariformes</taxon>
        <taxon>Sarcoptiformes</taxon>
        <taxon>Oribatida</taxon>
        <taxon>Brachypylina</taxon>
        <taxon>Oppioidea</taxon>
        <taxon>Oppiidae</taxon>
        <taxon>Oppiella</taxon>
    </lineage>
</organism>
<dbReference type="EMBL" id="OC926689">
    <property type="protein sequence ID" value="CAD7656834.1"/>
    <property type="molecule type" value="Genomic_DNA"/>
</dbReference>
<dbReference type="Pfam" id="PF00685">
    <property type="entry name" value="Sulfotransfer_1"/>
    <property type="match status" value="1"/>
</dbReference>